<reference evidence="1 2" key="1">
    <citation type="submission" date="2017-09" db="EMBL/GenBank/DDBJ databases">
        <title>Bacterial strain isolated from the female urinary microbiota.</title>
        <authorList>
            <person name="Thomas-White K."/>
            <person name="Kumar N."/>
            <person name="Forster S."/>
            <person name="Putonti C."/>
            <person name="Lawley T."/>
            <person name="Wolfe A.J."/>
        </authorList>
    </citation>
    <scope>NUCLEOTIDE SEQUENCE [LARGE SCALE GENOMIC DNA]</scope>
    <source>
        <strain evidence="1 2">UMB0680</strain>
    </source>
</reference>
<dbReference type="EMBL" id="PNFZ01000001">
    <property type="protein sequence ID" value="PMB99072.1"/>
    <property type="molecule type" value="Genomic_DNA"/>
</dbReference>
<protein>
    <submittedName>
        <fullName evidence="1">Uncharacterized protein</fullName>
    </submittedName>
</protein>
<gene>
    <name evidence="1" type="ORF">CJ198_00540</name>
</gene>
<name>A0A2N6PK46_9MICO</name>
<dbReference type="InterPro" id="IPR036388">
    <property type="entry name" value="WH-like_DNA-bd_sf"/>
</dbReference>
<dbReference type="OrthoDB" id="3630048at2"/>
<keyword evidence="2" id="KW-1185">Reference proteome</keyword>
<dbReference type="AlphaFoldDB" id="A0A2N6PK46"/>
<comment type="caution">
    <text evidence="1">The sequence shown here is derived from an EMBL/GenBank/DDBJ whole genome shotgun (WGS) entry which is preliminary data.</text>
</comment>
<accession>A0A2N6PK46</accession>
<dbReference type="Gene3D" id="1.10.10.10">
    <property type="entry name" value="Winged helix-like DNA-binding domain superfamily/Winged helix DNA-binding domain"/>
    <property type="match status" value="1"/>
</dbReference>
<evidence type="ECO:0000313" key="1">
    <source>
        <dbReference type="EMBL" id="PMB99072.1"/>
    </source>
</evidence>
<dbReference type="InterPro" id="IPR011991">
    <property type="entry name" value="ArsR-like_HTH"/>
</dbReference>
<dbReference type="InterPro" id="IPR036390">
    <property type="entry name" value="WH_DNA-bd_sf"/>
</dbReference>
<dbReference type="CDD" id="cd00090">
    <property type="entry name" value="HTH_ARSR"/>
    <property type="match status" value="1"/>
</dbReference>
<proteinExistence type="predicted"/>
<dbReference type="Proteomes" id="UP000235703">
    <property type="component" value="Unassembled WGS sequence"/>
</dbReference>
<dbReference type="SUPFAM" id="SSF46785">
    <property type="entry name" value="Winged helix' DNA-binding domain"/>
    <property type="match status" value="1"/>
</dbReference>
<sequence>MKHLEILREAGLVSAERDGRAVVYQVAPARLGDIAAALEELSRTGAWLRSDEPQRPARAPQTERLC</sequence>
<organism evidence="1 2">
    <name type="scientific">Brevibacterium luteolum</name>
    <dbReference type="NCBI Taxonomy" id="199591"/>
    <lineage>
        <taxon>Bacteria</taxon>
        <taxon>Bacillati</taxon>
        <taxon>Actinomycetota</taxon>
        <taxon>Actinomycetes</taxon>
        <taxon>Micrococcales</taxon>
        <taxon>Brevibacteriaceae</taxon>
        <taxon>Brevibacterium</taxon>
    </lineage>
</organism>
<evidence type="ECO:0000313" key="2">
    <source>
        <dbReference type="Proteomes" id="UP000235703"/>
    </source>
</evidence>